<feature type="transmembrane region" description="Helical" evidence="5">
    <location>
        <begin position="6"/>
        <end position="28"/>
    </location>
</feature>
<evidence type="ECO:0000256" key="3">
    <source>
        <dbReference type="ARBA" id="ARBA00022989"/>
    </source>
</evidence>
<sequence>MNTSPWAALLNIFGVLLVAVLLAALLTWGERRLLGFWQDRPGPNRVGPFGTLQVVADMIKLFFKEDFVPRFADIPVFVLAPTVVMAAMLLGFAVIPVSPAIGVIDLNVGLLFFLAMSSMAVYSVVLGGYASNNKYALLGGLRAAAQTVSYEVFMGLSLMGVVMMSGSFNLREIVQAQENTWFVLPQFIGFLVFFIAGIAESHRLPFDLPEAEHELTAGFHTEYSGMKFGMFFVGEYLSVILISALITTLFLGGWLGPWLPPVVWFLLKTSVLIALFILLRAALPRPRYDQLMHFGWKFMLPLSLANLLITAGVLLWIQ</sequence>
<gene>
    <name evidence="5" type="primary">nuoH</name>
    <name evidence="7" type="ORF">FHS09_003850</name>
</gene>
<dbReference type="PROSITE" id="PS00667">
    <property type="entry name" value="COMPLEX1_ND1_1"/>
    <property type="match status" value="1"/>
</dbReference>
<keyword evidence="3 5" id="KW-1133">Transmembrane helix</keyword>
<dbReference type="GO" id="GO:0009060">
    <property type="term" value="P:aerobic respiration"/>
    <property type="evidence" value="ECO:0007669"/>
    <property type="project" value="TreeGrafter"/>
</dbReference>
<dbReference type="EC" id="7.1.1.-" evidence="5"/>
<reference evidence="7 8" key="1">
    <citation type="submission" date="2020-08" db="EMBL/GenBank/DDBJ databases">
        <title>Genomic Encyclopedia of Type Strains, Phase III (KMG-III): the genomes of soil and plant-associated and newly described type strains.</title>
        <authorList>
            <person name="Whitman W."/>
        </authorList>
    </citation>
    <scope>NUCLEOTIDE SEQUENCE [LARGE SCALE GENOMIC DNA]</scope>
    <source>
        <strain evidence="7 8">CECT 8799</strain>
    </source>
</reference>
<dbReference type="GO" id="GO:0048038">
    <property type="term" value="F:quinone binding"/>
    <property type="evidence" value="ECO:0007669"/>
    <property type="project" value="UniProtKB-KW"/>
</dbReference>
<dbReference type="InterPro" id="IPR018086">
    <property type="entry name" value="NADH_UbQ_OxRdtase_su1_CS"/>
</dbReference>
<dbReference type="GO" id="GO:0016655">
    <property type="term" value="F:oxidoreductase activity, acting on NAD(P)H, quinone or similar compound as acceptor"/>
    <property type="evidence" value="ECO:0007669"/>
    <property type="project" value="UniProtKB-UniRule"/>
</dbReference>
<dbReference type="NCBIfam" id="NF004741">
    <property type="entry name" value="PRK06076.1-2"/>
    <property type="match status" value="1"/>
</dbReference>
<keyword evidence="5 6" id="KW-0520">NAD</keyword>
<dbReference type="RefSeq" id="WP_183462779.1">
    <property type="nucleotide sequence ID" value="NZ_JACHWZ010000022.1"/>
</dbReference>
<evidence type="ECO:0000256" key="4">
    <source>
        <dbReference type="ARBA" id="ARBA00023136"/>
    </source>
</evidence>
<evidence type="ECO:0000256" key="2">
    <source>
        <dbReference type="ARBA" id="ARBA00022692"/>
    </source>
</evidence>
<dbReference type="NCBIfam" id="NF004740">
    <property type="entry name" value="PRK06076.1-1"/>
    <property type="match status" value="1"/>
</dbReference>
<keyword evidence="5" id="KW-1278">Translocase</keyword>
<name>A0A7W4ZC18_9GAMM</name>
<feature type="transmembrane region" description="Helical" evidence="5">
    <location>
        <begin position="236"/>
        <end position="256"/>
    </location>
</feature>
<comment type="function">
    <text evidence="5">NDH-1 shuttles electrons from NADH, via FMN and iron-sulfur (Fe-S) centers, to quinones in the respiratory chain. The immediate electron acceptor for the enzyme in this species is believed to be ubiquinone. Couples the redox reaction to proton translocation (for every two electrons transferred, four hydrogen ions are translocated across the cytoplasmic membrane), and thus conserves the redox energy in a proton gradient. This subunit may bind ubiquinone.</text>
</comment>
<feature type="transmembrane region" description="Helical" evidence="5">
    <location>
        <begin position="262"/>
        <end position="283"/>
    </location>
</feature>
<dbReference type="PROSITE" id="PS00668">
    <property type="entry name" value="COMPLEX1_ND1_2"/>
    <property type="match status" value="1"/>
</dbReference>
<keyword evidence="5" id="KW-0874">Quinone</keyword>
<dbReference type="Proteomes" id="UP000535937">
    <property type="component" value="Unassembled WGS sequence"/>
</dbReference>
<keyword evidence="8" id="KW-1185">Reference proteome</keyword>
<comment type="subcellular location">
    <subcellularLocation>
        <location evidence="5 6">Cell membrane</location>
        <topology evidence="5 6">Multi-pass membrane protein</topology>
    </subcellularLocation>
    <subcellularLocation>
        <location evidence="1">Membrane</location>
        <topology evidence="1">Multi-pass membrane protein</topology>
    </subcellularLocation>
</comment>
<dbReference type="PANTHER" id="PTHR11432:SF3">
    <property type="entry name" value="NADH-UBIQUINONE OXIDOREDUCTASE CHAIN 1"/>
    <property type="match status" value="1"/>
</dbReference>
<feature type="transmembrane region" description="Helical" evidence="5">
    <location>
        <begin position="295"/>
        <end position="317"/>
    </location>
</feature>
<evidence type="ECO:0000256" key="6">
    <source>
        <dbReference type="RuleBase" id="RU000471"/>
    </source>
</evidence>
<feature type="transmembrane region" description="Helical" evidence="5">
    <location>
        <begin position="180"/>
        <end position="199"/>
    </location>
</feature>
<dbReference type="PANTHER" id="PTHR11432">
    <property type="entry name" value="NADH DEHYDROGENASE SUBUNIT 1"/>
    <property type="match status" value="1"/>
</dbReference>
<comment type="subunit">
    <text evidence="5">NDH-1 is composed of 14 different subunits. Subunits NuoA, H, J, K, L, M, N constitute the membrane sector of the complex.</text>
</comment>
<comment type="catalytic activity">
    <reaction evidence="5">
        <text>a quinone + NADH + 5 H(+)(in) = a quinol + NAD(+) + 4 H(+)(out)</text>
        <dbReference type="Rhea" id="RHEA:57888"/>
        <dbReference type="ChEBI" id="CHEBI:15378"/>
        <dbReference type="ChEBI" id="CHEBI:24646"/>
        <dbReference type="ChEBI" id="CHEBI:57540"/>
        <dbReference type="ChEBI" id="CHEBI:57945"/>
        <dbReference type="ChEBI" id="CHEBI:132124"/>
    </reaction>
</comment>
<comment type="similarity">
    <text evidence="5 6">Belongs to the complex I subunit 1 family.</text>
</comment>
<keyword evidence="2 5" id="KW-0812">Transmembrane</keyword>
<feature type="transmembrane region" description="Helical" evidence="5">
    <location>
        <begin position="150"/>
        <end position="168"/>
    </location>
</feature>
<dbReference type="GO" id="GO:0005886">
    <property type="term" value="C:plasma membrane"/>
    <property type="evidence" value="ECO:0007669"/>
    <property type="project" value="UniProtKB-SubCell"/>
</dbReference>
<dbReference type="HAMAP" id="MF_01350">
    <property type="entry name" value="NDH1_NuoH"/>
    <property type="match status" value="1"/>
</dbReference>
<keyword evidence="5" id="KW-1003">Cell membrane</keyword>
<protein>
    <recommendedName>
        <fullName evidence="5">NADH-quinone oxidoreductase subunit H</fullName>
        <ecNumber evidence="5">7.1.1.-</ecNumber>
    </recommendedName>
    <alternativeName>
        <fullName evidence="5">NADH dehydrogenase I subunit H</fullName>
    </alternativeName>
    <alternativeName>
        <fullName evidence="5">NDH-1 subunit H</fullName>
    </alternativeName>
</protein>
<accession>A0A7W4ZC18</accession>
<evidence type="ECO:0000313" key="7">
    <source>
        <dbReference type="EMBL" id="MBB3062999.1"/>
    </source>
</evidence>
<keyword evidence="5" id="KW-0830">Ubiquinone</keyword>
<dbReference type="Pfam" id="PF00146">
    <property type="entry name" value="NADHdh"/>
    <property type="match status" value="1"/>
</dbReference>
<evidence type="ECO:0000256" key="1">
    <source>
        <dbReference type="ARBA" id="ARBA00004141"/>
    </source>
</evidence>
<comment type="caution">
    <text evidence="7">The sequence shown here is derived from an EMBL/GenBank/DDBJ whole genome shotgun (WGS) entry which is preliminary data.</text>
</comment>
<organism evidence="7 8">
    <name type="scientific">Microbulbifer rhizosphaerae</name>
    <dbReference type="NCBI Taxonomy" id="1562603"/>
    <lineage>
        <taxon>Bacteria</taxon>
        <taxon>Pseudomonadati</taxon>
        <taxon>Pseudomonadota</taxon>
        <taxon>Gammaproteobacteria</taxon>
        <taxon>Cellvibrionales</taxon>
        <taxon>Microbulbiferaceae</taxon>
        <taxon>Microbulbifer</taxon>
    </lineage>
</organism>
<dbReference type="GO" id="GO:0003954">
    <property type="term" value="F:NADH dehydrogenase activity"/>
    <property type="evidence" value="ECO:0007669"/>
    <property type="project" value="TreeGrafter"/>
</dbReference>
<feature type="transmembrane region" description="Helical" evidence="5">
    <location>
        <begin position="74"/>
        <end position="97"/>
    </location>
</feature>
<proteinExistence type="inferred from homology"/>
<evidence type="ECO:0000313" key="8">
    <source>
        <dbReference type="Proteomes" id="UP000535937"/>
    </source>
</evidence>
<keyword evidence="4 5" id="KW-0472">Membrane</keyword>
<dbReference type="InterPro" id="IPR001694">
    <property type="entry name" value="NADH_UbQ_OxRdtase_su1/FPO"/>
</dbReference>
<dbReference type="EMBL" id="JACHWZ010000022">
    <property type="protein sequence ID" value="MBB3062999.1"/>
    <property type="molecule type" value="Genomic_DNA"/>
</dbReference>
<evidence type="ECO:0000256" key="5">
    <source>
        <dbReference type="HAMAP-Rule" id="MF_01350"/>
    </source>
</evidence>
<dbReference type="AlphaFoldDB" id="A0A7W4ZC18"/>
<feature type="transmembrane region" description="Helical" evidence="5">
    <location>
        <begin position="109"/>
        <end position="129"/>
    </location>
</feature>